<evidence type="ECO:0000256" key="1">
    <source>
        <dbReference type="ARBA" id="ARBA00009743"/>
    </source>
</evidence>
<dbReference type="InterPro" id="IPR005084">
    <property type="entry name" value="CBM6"/>
</dbReference>
<feature type="region of interest" description="Disordered" evidence="6">
    <location>
        <begin position="1"/>
        <end position="24"/>
    </location>
</feature>
<dbReference type="InterPro" id="IPR013785">
    <property type="entry name" value="Aldolase_TIM"/>
</dbReference>
<feature type="compositionally biased region" description="Polar residues" evidence="6">
    <location>
        <begin position="1"/>
        <end position="10"/>
    </location>
</feature>
<evidence type="ECO:0000256" key="2">
    <source>
        <dbReference type="ARBA" id="ARBA00022729"/>
    </source>
</evidence>
<feature type="compositionally biased region" description="Low complexity" evidence="6">
    <location>
        <begin position="65"/>
        <end position="88"/>
    </location>
</feature>
<dbReference type="SUPFAM" id="SSF51011">
    <property type="entry name" value="Glycosyl hydrolase domain"/>
    <property type="match status" value="1"/>
</dbReference>
<dbReference type="Gene3D" id="3.20.20.70">
    <property type="entry name" value="Aldolase class I"/>
    <property type="match status" value="1"/>
</dbReference>
<accession>A0ABU5JJA9</accession>
<evidence type="ECO:0000313" key="8">
    <source>
        <dbReference type="EMBL" id="MDZ5492727.1"/>
    </source>
</evidence>
<feature type="region of interest" description="Disordered" evidence="6">
    <location>
        <begin position="42"/>
        <end position="88"/>
    </location>
</feature>
<keyword evidence="5" id="KW-1015">Disulfide bond</keyword>
<name>A0ABU5JJA9_9ACTN</name>
<dbReference type="CDD" id="cd14792">
    <property type="entry name" value="GH27"/>
    <property type="match status" value="1"/>
</dbReference>
<dbReference type="EMBL" id="JAXOTQ010000035">
    <property type="protein sequence ID" value="MDZ5492727.1"/>
    <property type="molecule type" value="Genomic_DNA"/>
</dbReference>
<dbReference type="EC" id="3.2.1.22" evidence="5"/>
<keyword evidence="2" id="KW-0732">Signal</keyword>
<sequence>MKSPLRTTAQRVEPPARRESRARTGVALAVTLAVALGAGAIPAQAAAPVPRTQAAVPGPKPRPTPSSATPGATTKDPSPADRAAAQKAAAAAAAQGVADRPYMGWSSWSLQATNYPGVNPNGNASWLNEANLLQQVDALATKLKPYGYEYVNIDAGWSTNYDWALNFDGYAREIASPERFPHGMKYVADAIHAKDLKAGIYLTVGLNKPLYGNGTVPIWNAPGCTTADIVYPDLRTTNGWDGAYKIDFSKPCAQKYIDSQAQLIADWGYDFLKFDGVGPGSFRGGDNYNNVADVAAWQAAIAKTGRPIQFVLSWSLDRNHAADWKQHSNGWRIDTDVECYCDTLVTWNNSVKIRWDDVPGWTPWAGPGGWNNLDSLNVGNGEMDGLTEDERQSYTTLWAISAAPLYAGDDLTKLDAYGLSLLTNSEVIAVDQQGVPGRPVTPTGSAQVWGMKNVDGSYTIALFNMGSFPAQVTANWSSFGFGGKATVRDLWQHKELGGYDGSISATLPSHGSRLFKVTPKDGAVKMASYEAEAGTNSLVRGASVGGCANCSGGAKVGNLYNGGALRINGVTVPKTGTYQVNIRYTTNDPRSATISANGQNAVTLAFPPSGGWDIPATLTVAVQLHAGANTIEIDSTTPVYSPDVDKIEVPLTVR</sequence>
<comment type="caution">
    <text evidence="8">The sequence shown here is derived from an EMBL/GenBank/DDBJ whole genome shotgun (WGS) entry which is preliminary data.</text>
</comment>
<evidence type="ECO:0000256" key="5">
    <source>
        <dbReference type="RuleBase" id="RU361168"/>
    </source>
</evidence>
<dbReference type="InterPro" id="IPR008979">
    <property type="entry name" value="Galactose-bd-like_sf"/>
</dbReference>
<evidence type="ECO:0000256" key="3">
    <source>
        <dbReference type="ARBA" id="ARBA00022801"/>
    </source>
</evidence>
<evidence type="ECO:0000313" key="9">
    <source>
        <dbReference type="Proteomes" id="UP001290101"/>
    </source>
</evidence>
<keyword evidence="9" id="KW-1185">Reference proteome</keyword>
<dbReference type="Gene3D" id="2.60.120.260">
    <property type="entry name" value="Galactose-binding domain-like"/>
    <property type="match status" value="1"/>
</dbReference>
<dbReference type="InterPro" id="IPR017853">
    <property type="entry name" value="GH"/>
</dbReference>
<reference evidence="8 9" key="1">
    <citation type="submission" date="2023-12" db="EMBL/GenBank/DDBJ databases">
        <title>Micromonospora sp. nov., isolated from Atacama Desert.</title>
        <authorList>
            <person name="Carro L."/>
            <person name="Golinska P."/>
            <person name="Klenk H.-P."/>
            <person name="Goodfellow M."/>
        </authorList>
    </citation>
    <scope>NUCLEOTIDE SEQUENCE [LARGE SCALE GENOMIC DNA]</scope>
    <source>
        <strain evidence="8 9">4G53</strain>
    </source>
</reference>
<comment type="catalytic activity">
    <reaction evidence="5">
        <text>Hydrolysis of terminal, non-reducing alpha-D-galactose residues in alpha-D-galactosides, including galactose oligosaccharides, galactomannans and galactolipids.</text>
        <dbReference type="EC" id="3.2.1.22"/>
    </reaction>
</comment>
<proteinExistence type="inferred from homology"/>
<evidence type="ECO:0000256" key="4">
    <source>
        <dbReference type="ARBA" id="ARBA00023295"/>
    </source>
</evidence>
<dbReference type="PANTHER" id="PTHR11452">
    <property type="entry name" value="ALPHA-GALACTOSIDASE/ALPHA-N-ACETYLGALACTOSAMINIDASE"/>
    <property type="match status" value="1"/>
</dbReference>
<organism evidence="8 9">
    <name type="scientific">Micromonospora sicca</name>
    <dbReference type="NCBI Taxonomy" id="2202420"/>
    <lineage>
        <taxon>Bacteria</taxon>
        <taxon>Bacillati</taxon>
        <taxon>Actinomycetota</taxon>
        <taxon>Actinomycetes</taxon>
        <taxon>Micromonosporales</taxon>
        <taxon>Micromonosporaceae</taxon>
        <taxon>Micromonospora</taxon>
    </lineage>
</organism>
<protein>
    <recommendedName>
        <fullName evidence="5">Alpha-galactosidase</fullName>
        <ecNumber evidence="5">3.2.1.22</ecNumber>
    </recommendedName>
    <alternativeName>
        <fullName evidence="5">Melibiase</fullName>
    </alternativeName>
</protein>
<feature type="domain" description="CBM6" evidence="7">
    <location>
        <begin position="527"/>
        <end position="650"/>
    </location>
</feature>
<dbReference type="CDD" id="cd04081">
    <property type="entry name" value="CBM35_galactosidase-like"/>
    <property type="match status" value="1"/>
</dbReference>
<keyword evidence="3 5" id="KW-0378">Hydrolase</keyword>
<evidence type="ECO:0000256" key="6">
    <source>
        <dbReference type="SAM" id="MobiDB-lite"/>
    </source>
</evidence>
<keyword evidence="4 5" id="KW-0326">Glycosidase</keyword>
<dbReference type="Pfam" id="PF16499">
    <property type="entry name" value="Melibiase_2"/>
    <property type="match status" value="2"/>
</dbReference>
<dbReference type="RefSeq" id="WP_322442425.1">
    <property type="nucleotide sequence ID" value="NZ_JAXOTQ010000035.1"/>
</dbReference>
<dbReference type="PROSITE" id="PS51175">
    <property type="entry name" value="CBM6"/>
    <property type="match status" value="1"/>
</dbReference>
<dbReference type="PANTHER" id="PTHR11452:SF75">
    <property type="entry name" value="ALPHA-GALACTOSIDASE MEL1"/>
    <property type="match status" value="1"/>
</dbReference>
<dbReference type="InterPro" id="IPR013780">
    <property type="entry name" value="Glyco_hydro_b"/>
</dbReference>
<dbReference type="Pfam" id="PF22704">
    <property type="entry name" value="CBM13-like"/>
    <property type="match status" value="1"/>
</dbReference>
<comment type="similarity">
    <text evidence="1 5">Belongs to the glycosyl hydrolase 27 family.</text>
</comment>
<gene>
    <name evidence="8" type="ORF">U2F25_25195</name>
</gene>
<dbReference type="SUPFAM" id="SSF51445">
    <property type="entry name" value="(Trans)glycosidases"/>
    <property type="match status" value="1"/>
</dbReference>
<dbReference type="InterPro" id="IPR002241">
    <property type="entry name" value="Glyco_hydro_27"/>
</dbReference>
<dbReference type="Proteomes" id="UP001290101">
    <property type="component" value="Unassembled WGS sequence"/>
</dbReference>
<evidence type="ECO:0000259" key="7">
    <source>
        <dbReference type="PROSITE" id="PS51175"/>
    </source>
</evidence>
<dbReference type="PRINTS" id="PR00740">
    <property type="entry name" value="GLHYDRLASE27"/>
</dbReference>
<dbReference type="Pfam" id="PF17801">
    <property type="entry name" value="Melibiase_C"/>
    <property type="match status" value="1"/>
</dbReference>
<dbReference type="SUPFAM" id="SSF49785">
    <property type="entry name" value="Galactose-binding domain-like"/>
    <property type="match status" value="1"/>
</dbReference>
<dbReference type="InterPro" id="IPR041233">
    <property type="entry name" value="Melibiase_C"/>
</dbReference>
<dbReference type="Gene3D" id="2.60.40.1180">
    <property type="entry name" value="Golgi alpha-mannosidase II"/>
    <property type="match status" value="1"/>
</dbReference>
<dbReference type="InterPro" id="IPR055240">
    <property type="entry name" value="CBM13-like"/>
</dbReference>